<dbReference type="Proteomes" id="UP000694308">
    <property type="component" value="Unassembled WGS sequence"/>
</dbReference>
<dbReference type="EMBL" id="JAEEGC010000043">
    <property type="protein sequence ID" value="MBV7273335.1"/>
    <property type="molecule type" value="Genomic_DNA"/>
</dbReference>
<protein>
    <submittedName>
        <fullName evidence="2">NifU family protein</fullName>
    </submittedName>
</protein>
<dbReference type="GO" id="GO:0005506">
    <property type="term" value="F:iron ion binding"/>
    <property type="evidence" value="ECO:0007669"/>
    <property type="project" value="InterPro"/>
</dbReference>
<evidence type="ECO:0000313" key="2">
    <source>
        <dbReference type="EMBL" id="MBV7273335.1"/>
    </source>
</evidence>
<name>A0A949WQY2_9CLOT</name>
<evidence type="ECO:0000313" key="3">
    <source>
        <dbReference type="Proteomes" id="UP000694308"/>
    </source>
</evidence>
<keyword evidence="3" id="KW-1185">Reference proteome</keyword>
<sequence>MVEKEIQRVIDEKVKPYLGEHNGDIEFLGVENGVVKIKLLGQCSGCISAKYTVENIVEASLKQEVPEVKKVELISFISEETLDMARKILNKNPI</sequence>
<evidence type="ECO:0000259" key="1">
    <source>
        <dbReference type="Pfam" id="PF01106"/>
    </source>
</evidence>
<dbReference type="GO" id="GO:0016226">
    <property type="term" value="P:iron-sulfur cluster assembly"/>
    <property type="evidence" value="ECO:0007669"/>
    <property type="project" value="InterPro"/>
</dbReference>
<dbReference type="InterPro" id="IPR001075">
    <property type="entry name" value="NIF_FeS_clus_asmbl_NifU_C"/>
</dbReference>
<dbReference type="GO" id="GO:0051536">
    <property type="term" value="F:iron-sulfur cluster binding"/>
    <property type="evidence" value="ECO:0007669"/>
    <property type="project" value="InterPro"/>
</dbReference>
<gene>
    <name evidence="2" type="ORF">I6U48_10485</name>
</gene>
<reference evidence="2" key="1">
    <citation type="submission" date="2020-12" db="EMBL/GenBank/DDBJ databases">
        <title>Clostridium thailandense sp. nov., a novel acetogenic bacterium isolated from peat land soil in Thailand.</title>
        <authorList>
            <person name="Chaikitkaew S."/>
            <person name="Birkeland N.K."/>
        </authorList>
    </citation>
    <scope>NUCLEOTIDE SEQUENCE</scope>
    <source>
        <strain evidence="2">PL3</strain>
    </source>
</reference>
<dbReference type="AlphaFoldDB" id="A0A949WQY2"/>
<dbReference type="PANTHER" id="PTHR11178">
    <property type="entry name" value="IRON-SULFUR CLUSTER SCAFFOLD PROTEIN NFU-RELATED"/>
    <property type="match status" value="1"/>
</dbReference>
<dbReference type="RefSeq" id="WP_218320367.1">
    <property type="nucleotide sequence ID" value="NZ_JAEEGC010000043.1"/>
</dbReference>
<accession>A0A949WQY2</accession>
<organism evidence="2 3">
    <name type="scientific">Clostridium thailandense</name>
    <dbReference type="NCBI Taxonomy" id="2794346"/>
    <lineage>
        <taxon>Bacteria</taxon>
        <taxon>Bacillati</taxon>
        <taxon>Bacillota</taxon>
        <taxon>Clostridia</taxon>
        <taxon>Eubacteriales</taxon>
        <taxon>Clostridiaceae</taxon>
        <taxon>Clostridium</taxon>
    </lineage>
</organism>
<proteinExistence type="predicted"/>
<dbReference type="Pfam" id="PF01106">
    <property type="entry name" value="NifU"/>
    <property type="match status" value="1"/>
</dbReference>
<feature type="domain" description="NIF system FeS cluster assembly NifU C-terminal" evidence="1">
    <location>
        <begin position="6"/>
        <end position="72"/>
    </location>
</feature>
<comment type="caution">
    <text evidence="2">The sequence shown here is derived from an EMBL/GenBank/DDBJ whole genome shotgun (WGS) entry which is preliminary data.</text>
</comment>